<protein>
    <submittedName>
        <fullName evidence="1">Uncharacterized protein</fullName>
    </submittedName>
</protein>
<dbReference type="OrthoDB" id="10365838at2759"/>
<proteinExistence type="predicted"/>
<organism evidence="1 2">
    <name type="scientific">Dibothriocephalus latus</name>
    <name type="common">Fish tapeworm</name>
    <name type="synonym">Diphyllobothrium latum</name>
    <dbReference type="NCBI Taxonomy" id="60516"/>
    <lineage>
        <taxon>Eukaryota</taxon>
        <taxon>Metazoa</taxon>
        <taxon>Spiralia</taxon>
        <taxon>Lophotrochozoa</taxon>
        <taxon>Platyhelminthes</taxon>
        <taxon>Cestoda</taxon>
        <taxon>Eucestoda</taxon>
        <taxon>Diphyllobothriidea</taxon>
        <taxon>Diphyllobothriidae</taxon>
        <taxon>Dibothriocephalus</taxon>
    </lineage>
</organism>
<evidence type="ECO:0000313" key="2">
    <source>
        <dbReference type="Proteomes" id="UP000281553"/>
    </source>
</evidence>
<name>A0A3P6QQZ2_DIBLA</name>
<sequence length="56" mass="6225">MPELDQWFKEHAAELEGNKTAKEEADSGAKLADFVKKYGPAIYEKLRAVQTGKASQ</sequence>
<dbReference type="AlphaFoldDB" id="A0A3P6QQZ2"/>
<dbReference type="Proteomes" id="UP000281553">
    <property type="component" value="Unassembled WGS sequence"/>
</dbReference>
<reference evidence="1 2" key="1">
    <citation type="submission" date="2018-11" db="EMBL/GenBank/DDBJ databases">
        <authorList>
            <consortium name="Pathogen Informatics"/>
        </authorList>
    </citation>
    <scope>NUCLEOTIDE SEQUENCE [LARGE SCALE GENOMIC DNA]</scope>
</reference>
<gene>
    <name evidence="1" type="ORF">DILT_LOCUS1535</name>
</gene>
<evidence type="ECO:0000313" key="1">
    <source>
        <dbReference type="EMBL" id="VDK46070.1"/>
    </source>
</evidence>
<keyword evidence="2" id="KW-1185">Reference proteome</keyword>
<accession>A0A3P6QQZ2</accession>
<dbReference type="EMBL" id="UYRU01010821">
    <property type="protein sequence ID" value="VDK46070.1"/>
    <property type="molecule type" value="Genomic_DNA"/>
</dbReference>